<feature type="transmembrane region" description="Helical" evidence="1">
    <location>
        <begin position="6"/>
        <end position="24"/>
    </location>
</feature>
<comment type="caution">
    <text evidence="2">The sequence shown here is derived from an EMBL/GenBank/DDBJ whole genome shotgun (WGS) entry which is preliminary data.</text>
</comment>
<dbReference type="EMBL" id="PGVA01000031">
    <property type="protein sequence ID" value="PLR81768.1"/>
    <property type="molecule type" value="Genomic_DNA"/>
</dbReference>
<dbReference type="OrthoDB" id="2898699at2"/>
<keyword evidence="1" id="KW-0472">Membrane</keyword>
<keyword evidence="5" id="KW-1185">Reference proteome</keyword>
<dbReference type="EMBL" id="PGVD01000029">
    <property type="protein sequence ID" value="PLR96714.1"/>
    <property type="molecule type" value="Genomic_DNA"/>
</dbReference>
<keyword evidence="1" id="KW-1133">Transmembrane helix</keyword>
<feature type="transmembrane region" description="Helical" evidence="1">
    <location>
        <begin position="36"/>
        <end position="57"/>
    </location>
</feature>
<reference evidence="3 5" key="2">
    <citation type="submission" date="2017-12" db="EMBL/GenBank/DDBJ databases">
        <title>Comparative Functional Genomics of Dry Heat Resistant strains isolated from the Viking Spacecraft.</title>
        <authorList>
            <person name="Seuylemezian A."/>
            <person name="Cooper K."/>
            <person name="Vaishampayan P."/>
        </authorList>
    </citation>
    <scope>NUCLEOTIDE SEQUENCE [LARGE SCALE GENOMIC DNA]</scope>
    <source>
        <strain evidence="3 5">ATCC 29669</strain>
    </source>
</reference>
<evidence type="ECO:0000313" key="5">
    <source>
        <dbReference type="Proteomes" id="UP000235114"/>
    </source>
</evidence>
<proteinExistence type="predicted"/>
<dbReference type="Proteomes" id="UP000235114">
    <property type="component" value="Unassembled WGS sequence"/>
</dbReference>
<accession>A0A2N5GK41</accession>
<evidence type="ECO:0000256" key="1">
    <source>
        <dbReference type="SAM" id="Phobius"/>
    </source>
</evidence>
<gene>
    <name evidence="2" type="ORF">CU635_14115</name>
    <name evidence="3" type="ORF">CVD25_11395</name>
</gene>
<evidence type="ECO:0000313" key="4">
    <source>
        <dbReference type="Proteomes" id="UP000234951"/>
    </source>
</evidence>
<feature type="transmembrane region" description="Helical" evidence="1">
    <location>
        <begin position="63"/>
        <end position="82"/>
    </location>
</feature>
<evidence type="ECO:0000313" key="2">
    <source>
        <dbReference type="EMBL" id="PLR81768.1"/>
    </source>
</evidence>
<protein>
    <submittedName>
        <fullName evidence="2">Uncharacterized protein</fullName>
    </submittedName>
</protein>
<dbReference type="RefSeq" id="WP_101578018.1">
    <property type="nucleotide sequence ID" value="NZ_PGVA01000031.1"/>
</dbReference>
<dbReference type="Pfam" id="PF14074">
    <property type="entry name" value="DUF4257"/>
    <property type="match status" value="1"/>
</dbReference>
<keyword evidence="1" id="KW-0812">Transmembrane</keyword>
<organism evidence="2 4">
    <name type="scientific">Bacillus canaveralius</name>
    <dbReference type="NCBI Taxonomy" id="1403243"/>
    <lineage>
        <taxon>Bacteria</taxon>
        <taxon>Bacillati</taxon>
        <taxon>Bacillota</taxon>
        <taxon>Bacilli</taxon>
        <taxon>Bacillales</taxon>
        <taxon>Bacillaceae</taxon>
        <taxon>Bacillus</taxon>
    </lineage>
</organism>
<dbReference type="InterPro" id="IPR025353">
    <property type="entry name" value="DUF4257"/>
</dbReference>
<dbReference type="AlphaFoldDB" id="A0A2N5GK41"/>
<dbReference type="Proteomes" id="UP000234951">
    <property type="component" value="Unassembled WGS sequence"/>
</dbReference>
<reference evidence="2 4" key="1">
    <citation type="submission" date="2017-11" db="EMBL/GenBank/DDBJ databases">
        <title>Comparitive Functional Genomics of Dry Heat Resistant strains isolated from the Viking Spacecraft.</title>
        <authorList>
            <person name="Seuylemezian A."/>
            <person name="Cooper K."/>
            <person name="Vaishampayan P."/>
        </authorList>
    </citation>
    <scope>NUCLEOTIDE SEQUENCE [LARGE SCALE GENOMIC DNA]</scope>
    <source>
        <strain evidence="2 4">M4.6</strain>
    </source>
</reference>
<name>A0A2N5GK41_9BACI</name>
<evidence type="ECO:0000313" key="3">
    <source>
        <dbReference type="EMBL" id="PLR96714.1"/>
    </source>
</evidence>
<sequence>MYENIVFATLFGGLAGVIGHVKSKGKMIMPRKTKKFIYLGFFEDFLTGAMSAALLVLSSGINSVLNVLFISIVAGLGGEALIRKLELIQWQEQQDSLPEKKPDNCKKE</sequence>